<dbReference type="Gene3D" id="1.20.120.1490">
    <property type="match status" value="1"/>
</dbReference>
<keyword evidence="3" id="KW-0812">Transmembrane</keyword>
<feature type="region of interest" description="Disordered" evidence="2">
    <location>
        <begin position="100"/>
        <end position="176"/>
    </location>
</feature>
<dbReference type="EMBL" id="JBHUGH010000005">
    <property type="protein sequence ID" value="MFD1911986.1"/>
    <property type="molecule type" value="Genomic_DNA"/>
</dbReference>
<evidence type="ECO:0000256" key="1">
    <source>
        <dbReference type="SAM" id="Coils"/>
    </source>
</evidence>
<protein>
    <submittedName>
        <fullName evidence="4">Capsule biosynthesis protein</fullName>
    </submittedName>
</protein>
<evidence type="ECO:0000313" key="4">
    <source>
        <dbReference type="EMBL" id="MFD1911986.1"/>
    </source>
</evidence>
<dbReference type="RefSeq" id="WP_390260300.1">
    <property type="nucleotide sequence ID" value="NZ_JBHUGH010000005.1"/>
</dbReference>
<name>A0ABW4S316_9RHOB</name>
<feature type="coiled-coil region" evidence="1">
    <location>
        <begin position="343"/>
        <end position="454"/>
    </location>
</feature>
<keyword evidence="5" id="KW-1185">Reference proteome</keyword>
<sequence>MTIKPRAKRFRTGRTGAEGNQAAPGTGAADAAAQDASEREAELAAIRAEGLTDRQLARAMQLAEKEGLSPASDIDAVRLLRARGIDPFHRDQALKVVASAEKKGAPAQKADEKQAEAQKPPQPRRNRRNDAAEEDFLAAGPGTDVLRLDGDRLPQKFAPPSPPGRPSAPSAEDERARQILQIQRDIARRRRRRMVLLVAQLFFFVLIPTIIGGFYYFRVATPLYATNTEMVIQQADGASHSALGGLFSGSGLATSQDSVTVQGYLQSREAMMRLDQELGFREHFSAESIDPIHRLAPDATNESAYRLYRRMVRIGYDPTEGVIKMEVIAADPAMARDFSLALIRYAEEQVDQLTQRLREDQMSGAIASHEDAEARMLEAQQRVVELQQSYEVLSSDMEVGLLTTQLSNLETQLTQDRLALQELLANPNPNRARVDPLERRIASLESEIATVRSRLTRDGSEGGLSLARIQSELVVAQSNVQTRQMMLAQSLQQLETARIEANRQVRYLSLGVSPVAPDEATYPRAVENTALVFLIFGGIFLMLTLTAAVLREQVSA</sequence>
<dbReference type="PANTHER" id="PTHR32309:SF13">
    <property type="entry name" value="FERRIC ENTEROBACTIN TRANSPORT PROTEIN FEPE"/>
    <property type="match status" value="1"/>
</dbReference>
<feature type="compositionally biased region" description="Low complexity" evidence="2">
    <location>
        <begin position="21"/>
        <end position="35"/>
    </location>
</feature>
<reference evidence="5" key="1">
    <citation type="journal article" date="2019" name="Int. J. Syst. Evol. Microbiol.">
        <title>The Global Catalogue of Microorganisms (GCM) 10K type strain sequencing project: providing services to taxonomists for standard genome sequencing and annotation.</title>
        <authorList>
            <consortium name="The Broad Institute Genomics Platform"/>
            <consortium name="The Broad Institute Genome Sequencing Center for Infectious Disease"/>
            <person name="Wu L."/>
            <person name="Ma J."/>
        </authorList>
    </citation>
    <scope>NUCLEOTIDE SEQUENCE [LARGE SCALE GENOMIC DNA]</scope>
    <source>
        <strain evidence="5">CGMCC 4.7242</strain>
    </source>
</reference>
<evidence type="ECO:0000256" key="3">
    <source>
        <dbReference type="SAM" id="Phobius"/>
    </source>
</evidence>
<feature type="transmembrane region" description="Helical" evidence="3">
    <location>
        <begin position="530"/>
        <end position="550"/>
    </location>
</feature>
<comment type="caution">
    <text evidence="4">The sequence shown here is derived from an EMBL/GenBank/DDBJ whole genome shotgun (WGS) entry which is preliminary data.</text>
</comment>
<feature type="transmembrane region" description="Helical" evidence="3">
    <location>
        <begin position="194"/>
        <end position="217"/>
    </location>
</feature>
<feature type="region of interest" description="Disordered" evidence="2">
    <location>
        <begin position="1"/>
        <end position="41"/>
    </location>
</feature>
<dbReference type="Proteomes" id="UP001597353">
    <property type="component" value="Unassembled WGS sequence"/>
</dbReference>
<keyword evidence="3" id="KW-1133">Transmembrane helix</keyword>
<feature type="compositionally biased region" description="Basic and acidic residues" evidence="2">
    <location>
        <begin position="100"/>
        <end position="116"/>
    </location>
</feature>
<keyword evidence="1" id="KW-0175">Coiled coil</keyword>
<dbReference type="InterPro" id="IPR050445">
    <property type="entry name" value="Bact_polysacc_biosynth/exp"/>
</dbReference>
<dbReference type="PANTHER" id="PTHR32309">
    <property type="entry name" value="TYROSINE-PROTEIN KINASE"/>
    <property type="match status" value="1"/>
</dbReference>
<feature type="compositionally biased region" description="Basic residues" evidence="2">
    <location>
        <begin position="1"/>
        <end position="12"/>
    </location>
</feature>
<organism evidence="4 5">
    <name type="scientific">Halodurantibacterium flavum</name>
    <dbReference type="NCBI Taxonomy" id="1382802"/>
    <lineage>
        <taxon>Bacteria</taxon>
        <taxon>Pseudomonadati</taxon>
        <taxon>Pseudomonadota</taxon>
        <taxon>Alphaproteobacteria</taxon>
        <taxon>Rhodobacterales</taxon>
        <taxon>Paracoccaceae</taxon>
        <taxon>Halodurantibacterium</taxon>
    </lineage>
</organism>
<feature type="compositionally biased region" description="Pro residues" evidence="2">
    <location>
        <begin position="157"/>
        <end position="166"/>
    </location>
</feature>
<evidence type="ECO:0000313" key="5">
    <source>
        <dbReference type="Proteomes" id="UP001597353"/>
    </source>
</evidence>
<proteinExistence type="predicted"/>
<gene>
    <name evidence="4" type="ORF">ACFSGJ_07130</name>
</gene>
<evidence type="ECO:0000256" key="2">
    <source>
        <dbReference type="SAM" id="MobiDB-lite"/>
    </source>
</evidence>
<keyword evidence="3" id="KW-0472">Membrane</keyword>
<accession>A0ABW4S316</accession>